<dbReference type="CDD" id="cd08916">
    <property type="entry name" value="TrHb3_P"/>
    <property type="match status" value="1"/>
</dbReference>
<evidence type="ECO:0000256" key="3">
    <source>
        <dbReference type="ARBA" id="ARBA00022723"/>
    </source>
</evidence>
<accession>A0A8F9TWZ5</accession>
<organism evidence="5 6">
    <name type="scientific">Horticoccus luteus</name>
    <dbReference type="NCBI Taxonomy" id="2862869"/>
    <lineage>
        <taxon>Bacteria</taxon>
        <taxon>Pseudomonadati</taxon>
        <taxon>Verrucomicrobiota</taxon>
        <taxon>Opitutia</taxon>
        <taxon>Opitutales</taxon>
        <taxon>Opitutaceae</taxon>
        <taxon>Horticoccus</taxon>
    </lineage>
</organism>
<dbReference type="InterPro" id="IPR012292">
    <property type="entry name" value="Globin/Proto"/>
</dbReference>
<keyword evidence="3" id="KW-0479">Metal-binding</keyword>
<dbReference type="RefSeq" id="WP_220166141.1">
    <property type="nucleotide sequence ID" value="NZ_CP080507.1"/>
</dbReference>
<keyword evidence="1" id="KW-0813">Transport</keyword>
<dbReference type="GO" id="GO:0020037">
    <property type="term" value="F:heme binding"/>
    <property type="evidence" value="ECO:0007669"/>
    <property type="project" value="InterPro"/>
</dbReference>
<evidence type="ECO:0000256" key="2">
    <source>
        <dbReference type="ARBA" id="ARBA00022617"/>
    </source>
</evidence>
<evidence type="ECO:0000313" key="5">
    <source>
        <dbReference type="EMBL" id="QYM80655.1"/>
    </source>
</evidence>
<dbReference type="GO" id="GO:0019825">
    <property type="term" value="F:oxygen binding"/>
    <property type="evidence" value="ECO:0007669"/>
    <property type="project" value="InterPro"/>
</dbReference>
<dbReference type="EMBL" id="CP080507">
    <property type="protein sequence ID" value="QYM80655.1"/>
    <property type="molecule type" value="Genomic_DNA"/>
</dbReference>
<evidence type="ECO:0000256" key="1">
    <source>
        <dbReference type="ARBA" id="ARBA00022448"/>
    </source>
</evidence>
<dbReference type="KEGG" id="ole:K0B96_08660"/>
<protein>
    <submittedName>
        <fullName evidence="5">Group III truncated hemoglobin</fullName>
    </submittedName>
</protein>
<sequence length="127" mass="14209">MSDVQNMEDVKRLVDLFYGKVQQDDLLDPIFNGFAKVDWPQHLPKMYAFWGGMILGEPGYAGRPFPPHVPLPVTAEHFQRWLGLFHATIDENFAGPNAQRAKAAASSIAHTFAMRLGVIDPMAGRML</sequence>
<proteinExistence type="predicted"/>
<dbReference type="AlphaFoldDB" id="A0A8F9TWZ5"/>
<name>A0A8F9TWZ5_9BACT</name>
<gene>
    <name evidence="5" type="ORF">K0B96_08660</name>
</gene>
<dbReference type="SUPFAM" id="SSF46458">
    <property type="entry name" value="Globin-like"/>
    <property type="match status" value="1"/>
</dbReference>
<evidence type="ECO:0000313" key="6">
    <source>
        <dbReference type="Proteomes" id="UP000825051"/>
    </source>
</evidence>
<dbReference type="InterPro" id="IPR009050">
    <property type="entry name" value="Globin-like_sf"/>
</dbReference>
<evidence type="ECO:0000256" key="4">
    <source>
        <dbReference type="ARBA" id="ARBA00023004"/>
    </source>
</evidence>
<keyword evidence="4" id="KW-0408">Iron</keyword>
<reference evidence="5" key="1">
    <citation type="submission" date="2021-08" db="EMBL/GenBank/DDBJ databases">
        <title>Genome of a novel bacterium of the phylum Verrucomicrobia, Oleiharenicola sp. KSB-15.</title>
        <authorList>
            <person name="Chung J.-H."/>
            <person name="Ahn J.-H."/>
            <person name="Yoon Y."/>
            <person name="Kim D.-Y."/>
            <person name="An S.-H."/>
            <person name="Park I."/>
            <person name="Yeon J."/>
        </authorList>
    </citation>
    <scope>NUCLEOTIDE SEQUENCE</scope>
    <source>
        <strain evidence="5">KSB-15</strain>
    </source>
</reference>
<keyword evidence="6" id="KW-1185">Reference proteome</keyword>
<dbReference type="Gene3D" id="1.10.490.10">
    <property type="entry name" value="Globins"/>
    <property type="match status" value="1"/>
</dbReference>
<keyword evidence="2" id="KW-0349">Heme</keyword>
<dbReference type="Proteomes" id="UP000825051">
    <property type="component" value="Chromosome"/>
</dbReference>
<dbReference type="InterPro" id="IPR001486">
    <property type="entry name" value="Hemoglobin_trunc"/>
</dbReference>
<dbReference type="Pfam" id="PF01152">
    <property type="entry name" value="Bac_globin"/>
    <property type="match status" value="1"/>
</dbReference>
<dbReference type="GO" id="GO:0046872">
    <property type="term" value="F:metal ion binding"/>
    <property type="evidence" value="ECO:0007669"/>
    <property type="project" value="UniProtKB-KW"/>
</dbReference>